<name>A0A5J4TQW9_9EUKA</name>
<dbReference type="Proteomes" id="UP000324800">
    <property type="component" value="Unassembled WGS sequence"/>
</dbReference>
<protein>
    <submittedName>
        <fullName evidence="2">Uncharacterized protein</fullName>
    </submittedName>
</protein>
<accession>A0A5J4TQW9</accession>
<dbReference type="AlphaFoldDB" id="A0A5J4TQW9"/>
<evidence type="ECO:0000313" key="2">
    <source>
        <dbReference type="EMBL" id="KAA6360824.1"/>
    </source>
</evidence>
<sequence>MQETTLKELGFQMKVPPEFQQLHDEINNQLPQPVPDYSNLLSIIDKTVQQKGFDMNYPFEWELEIEQKSKIILQTYNIELQKRKQKVMQEMIGGLDSNRLGSAQPKTKDKYHITQDLMKDMLSSLPSQEELHFELSTTSILQIPPKISKQAYIQQIFQQEQILQAIQSGIQHPDDSSSHNPQQSSRVSRRQSIANTHDLTMKAPTFQIQTQVQHNLGHNSSQGGQSELLSAQHMLQPVRRPSMVIRRGSMSMHSQMQLQNPLMMADSTSQWSLKQLDQQNSINKQIPQEQQQASQRRLSPLNPNPINPLMSGRQTQSVSPAIQGRRGSIFDSHQQPFQVISPMTGTNSYNTLQQQQQGHLQHQSPQAMFEQQQQLEQMMITGQDQTINL</sequence>
<feature type="compositionally biased region" description="Polar residues" evidence="1">
    <location>
        <begin position="284"/>
        <end position="297"/>
    </location>
</feature>
<evidence type="ECO:0000256" key="1">
    <source>
        <dbReference type="SAM" id="MobiDB-lite"/>
    </source>
</evidence>
<comment type="caution">
    <text evidence="2">The sequence shown here is derived from an EMBL/GenBank/DDBJ whole genome shotgun (WGS) entry which is preliminary data.</text>
</comment>
<reference evidence="2 3" key="1">
    <citation type="submission" date="2019-03" db="EMBL/GenBank/DDBJ databases">
        <title>Single cell metagenomics reveals metabolic interactions within the superorganism composed of flagellate Streblomastix strix and complex community of Bacteroidetes bacteria on its surface.</title>
        <authorList>
            <person name="Treitli S.C."/>
            <person name="Kolisko M."/>
            <person name="Husnik F."/>
            <person name="Keeling P."/>
            <person name="Hampl V."/>
        </authorList>
    </citation>
    <scope>NUCLEOTIDE SEQUENCE [LARGE SCALE GENOMIC DNA]</scope>
    <source>
        <strain evidence="2">ST1C</strain>
    </source>
</reference>
<feature type="compositionally biased region" description="Low complexity" evidence="1">
    <location>
        <begin position="182"/>
        <end position="191"/>
    </location>
</feature>
<dbReference type="EMBL" id="SNRW01026398">
    <property type="protein sequence ID" value="KAA6360824.1"/>
    <property type="molecule type" value="Genomic_DNA"/>
</dbReference>
<gene>
    <name evidence="2" type="ORF">EZS28_043649</name>
</gene>
<organism evidence="2 3">
    <name type="scientific">Streblomastix strix</name>
    <dbReference type="NCBI Taxonomy" id="222440"/>
    <lineage>
        <taxon>Eukaryota</taxon>
        <taxon>Metamonada</taxon>
        <taxon>Preaxostyla</taxon>
        <taxon>Oxymonadida</taxon>
        <taxon>Streblomastigidae</taxon>
        <taxon>Streblomastix</taxon>
    </lineage>
</organism>
<proteinExistence type="predicted"/>
<evidence type="ECO:0000313" key="3">
    <source>
        <dbReference type="Proteomes" id="UP000324800"/>
    </source>
</evidence>
<feature type="region of interest" description="Disordered" evidence="1">
    <location>
        <begin position="169"/>
        <end position="191"/>
    </location>
</feature>
<feature type="region of interest" description="Disordered" evidence="1">
    <location>
        <begin position="284"/>
        <end position="313"/>
    </location>
</feature>